<comment type="caution">
    <text evidence="1">The sequence shown here is derived from an EMBL/GenBank/DDBJ whole genome shotgun (WGS) entry which is preliminary data.</text>
</comment>
<gene>
    <name evidence="1" type="ORF">Adt_06505</name>
</gene>
<dbReference type="AlphaFoldDB" id="A0ABD1V747"/>
<proteinExistence type="predicted"/>
<organism evidence="1 2">
    <name type="scientific">Abeliophyllum distichum</name>
    <dbReference type="NCBI Taxonomy" id="126358"/>
    <lineage>
        <taxon>Eukaryota</taxon>
        <taxon>Viridiplantae</taxon>
        <taxon>Streptophyta</taxon>
        <taxon>Embryophyta</taxon>
        <taxon>Tracheophyta</taxon>
        <taxon>Spermatophyta</taxon>
        <taxon>Magnoliopsida</taxon>
        <taxon>eudicotyledons</taxon>
        <taxon>Gunneridae</taxon>
        <taxon>Pentapetalae</taxon>
        <taxon>asterids</taxon>
        <taxon>lamiids</taxon>
        <taxon>Lamiales</taxon>
        <taxon>Oleaceae</taxon>
        <taxon>Forsythieae</taxon>
        <taxon>Abeliophyllum</taxon>
    </lineage>
</organism>
<sequence length="135" mass="15983">MLLCAWPFRQHLGGRQEIGWQPFLQNPSTRLMIFLKNLMWAKKTDIGLIQLTHDKDERMKYFIARFNRATLRIKDLHMSTVVTTMMSGTRSRPFKMSLCKNPSDTMHELLRRGDKYVDAEEAYFITKGMKDRKKP</sequence>
<dbReference type="Proteomes" id="UP001604336">
    <property type="component" value="Unassembled WGS sequence"/>
</dbReference>
<name>A0ABD1V747_9LAMI</name>
<evidence type="ECO:0000313" key="1">
    <source>
        <dbReference type="EMBL" id="KAL2533154.1"/>
    </source>
</evidence>
<accession>A0ABD1V747</accession>
<reference evidence="2" key="1">
    <citation type="submission" date="2024-07" db="EMBL/GenBank/DDBJ databases">
        <title>Two chromosome-level genome assemblies of Korean endemic species Abeliophyllum distichum and Forsythia ovata (Oleaceae).</title>
        <authorList>
            <person name="Jang H."/>
        </authorList>
    </citation>
    <scope>NUCLEOTIDE SEQUENCE [LARGE SCALE GENOMIC DNA]</scope>
</reference>
<protein>
    <submittedName>
        <fullName evidence="1">Uncharacterized protein</fullName>
    </submittedName>
</protein>
<dbReference type="EMBL" id="JBFOLK010000002">
    <property type="protein sequence ID" value="KAL2533154.1"/>
    <property type="molecule type" value="Genomic_DNA"/>
</dbReference>
<evidence type="ECO:0000313" key="2">
    <source>
        <dbReference type="Proteomes" id="UP001604336"/>
    </source>
</evidence>
<keyword evidence="2" id="KW-1185">Reference proteome</keyword>